<feature type="region of interest" description="Disordered" evidence="3">
    <location>
        <begin position="371"/>
        <end position="390"/>
    </location>
</feature>
<dbReference type="Proteomes" id="UP000245609">
    <property type="component" value="Unassembled WGS sequence"/>
</dbReference>
<dbReference type="InterPro" id="IPR035892">
    <property type="entry name" value="C2_domain_sf"/>
</dbReference>
<feature type="domain" description="C2" evidence="4">
    <location>
        <begin position="11"/>
        <end position="127"/>
    </location>
</feature>
<evidence type="ECO:0000256" key="1">
    <source>
        <dbReference type="ARBA" id="ARBA00022723"/>
    </source>
</evidence>
<feature type="compositionally biased region" description="Basic residues" evidence="3">
    <location>
        <begin position="373"/>
        <end position="387"/>
    </location>
</feature>
<reference evidence="5 6" key="1">
    <citation type="journal article" date="2018" name="MBio">
        <title>Comparative Genomics Reveals the Core Gene Toolbox for the Fungus-Insect Symbiosis.</title>
        <authorList>
            <person name="Wang Y."/>
            <person name="Stata M."/>
            <person name="Wang W."/>
            <person name="Stajich J.E."/>
            <person name="White M.M."/>
            <person name="Moncalvo J.M."/>
        </authorList>
    </citation>
    <scope>NUCLEOTIDE SEQUENCE [LARGE SCALE GENOMIC DNA]</scope>
    <source>
        <strain evidence="5 6">SC-DP-2</strain>
    </source>
</reference>
<keyword evidence="6" id="KW-1185">Reference proteome</keyword>
<organism evidence="5 6">
    <name type="scientific">Smittium megazygosporum</name>
    <dbReference type="NCBI Taxonomy" id="133381"/>
    <lineage>
        <taxon>Eukaryota</taxon>
        <taxon>Fungi</taxon>
        <taxon>Fungi incertae sedis</taxon>
        <taxon>Zoopagomycota</taxon>
        <taxon>Kickxellomycotina</taxon>
        <taxon>Harpellomycetes</taxon>
        <taxon>Harpellales</taxon>
        <taxon>Legeriomycetaceae</taxon>
        <taxon>Smittium</taxon>
    </lineage>
</organism>
<dbReference type="SUPFAM" id="SSF49562">
    <property type="entry name" value="C2 domain (Calcium/lipid-binding domain, CaLB)"/>
    <property type="match status" value="1"/>
</dbReference>
<dbReference type="Gene3D" id="2.60.40.150">
    <property type="entry name" value="C2 domain"/>
    <property type="match status" value="1"/>
</dbReference>
<evidence type="ECO:0000259" key="4">
    <source>
        <dbReference type="PROSITE" id="PS50004"/>
    </source>
</evidence>
<feature type="compositionally biased region" description="Polar residues" evidence="3">
    <location>
        <begin position="440"/>
        <end position="465"/>
    </location>
</feature>
<proteinExistence type="predicted"/>
<feature type="compositionally biased region" description="Basic residues" evidence="3">
    <location>
        <begin position="1"/>
        <end position="11"/>
    </location>
</feature>
<feature type="compositionally biased region" description="Pro residues" evidence="3">
    <location>
        <begin position="426"/>
        <end position="435"/>
    </location>
</feature>
<dbReference type="STRING" id="133381.A0A2T9Y2F5"/>
<dbReference type="InterPro" id="IPR000008">
    <property type="entry name" value="C2_dom"/>
</dbReference>
<dbReference type="PANTHER" id="PTHR45911">
    <property type="entry name" value="C2 DOMAIN-CONTAINING PROTEIN"/>
    <property type="match status" value="1"/>
</dbReference>
<dbReference type="Pfam" id="PF00168">
    <property type="entry name" value="C2"/>
    <property type="match status" value="1"/>
</dbReference>
<name>A0A2T9Y2F5_9FUNG</name>
<evidence type="ECO:0000313" key="6">
    <source>
        <dbReference type="Proteomes" id="UP000245609"/>
    </source>
</evidence>
<keyword evidence="1" id="KW-0479">Metal-binding</keyword>
<protein>
    <recommendedName>
        <fullName evidence="4">C2 domain-containing protein</fullName>
    </recommendedName>
</protein>
<feature type="region of interest" description="Disordered" evidence="3">
    <location>
        <begin position="1"/>
        <end position="21"/>
    </location>
</feature>
<dbReference type="SMART" id="SM00239">
    <property type="entry name" value="C2"/>
    <property type="match status" value="1"/>
</dbReference>
<feature type="region of interest" description="Disordered" evidence="3">
    <location>
        <begin position="231"/>
        <end position="250"/>
    </location>
</feature>
<dbReference type="OrthoDB" id="270970at2759"/>
<dbReference type="PROSITE" id="PS50004">
    <property type="entry name" value="C2"/>
    <property type="match status" value="1"/>
</dbReference>
<dbReference type="PANTHER" id="PTHR45911:SF4">
    <property type="entry name" value="MULTIPLE C2 AND TRANSMEMBRANE DOMAIN-CONTAINING PROTEIN"/>
    <property type="match status" value="1"/>
</dbReference>
<keyword evidence="2" id="KW-0106">Calcium</keyword>
<feature type="compositionally biased region" description="Polar residues" evidence="3">
    <location>
        <begin position="488"/>
        <end position="510"/>
    </location>
</feature>
<evidence type="ECO:0000256" key="2">
    <source>
        <dbReference type="ARBA" id="ARBA00022837"/>
    </source>
</evidence>
<evidence type="ECO:0000256" key="3">
    <source>
        <dbReference type="SAM" id="MobiDB-lite"/>
    </source>
</evidence>
<feature type="region of interest" description="Disordered" evidence="3">
    <location>
        <begin position="426"/>
        <end position="510"/>
    </location>
</feature>
<gene>
    <name evidence="5" type="ORF">BB560_006696</name>
</gene>
<dbReference type="GO" id="GO:0016020">
    <property type="term" value="C:membrane"/>
    <property type="evidence" value="ECO:0007669"/>
    <property type="project" value="TreeGrafter"/>
</dbReference>
<dbReference type="GO" id="GO:0005509">
    <property type="term" value="F:calcium ion binding"/>
    <property type="evidence" value="ECO:0007669"/>
    <property type="project" value="TreeGrafter"/>
</dbReference>
<dbReference type="AlphaFoldDB" id="A0A2T9Y2F5"/>
<comment type="caution">
    <text evidence="5">The sequence shown here is derived from an EMBL/GenBank/DDBJ whole genome shotgun (WGS) entry which is preliminary data.</text>
</comment>
<evidence type="ECO:0000313" key="5">
    <source>
        <dbReference type="EMBL" id="PVU86508.1"/>
    </source>
</evidence>
<sequence>MQPSKQKKKGKASQLDLAKPPKPVFHEGHLQVCIIQAKNLPLSERFTKKDLCVELTVGNAKKTTLTTNKGGYNPIWKDTVHFKIAGIGKSSMLLRVKEGGKITSDELCSCAIDLTRVFEDEEFDGWYPLLKRDKAAGFIYLEFTFTPATGRTKESKPLSLQEFNIVPTPVPPQKLAFSNHQLNPSAPPPLNSTQPNSNYNLTQTFSSLSIKSSSFSEPNVDSISAAIHSTSNTKVNSKNPPPKQLRHSYSQSFTESQSTINLNVPDYASKYALANGKKPLPSKPSIQSFNYNATIKSQFQNTHTFSDSSYNINSAHDPSTFPLGNPNFTSDILYTNSINTNSPDIDPSRFNSTRSRRHSFAGVQYEPQFYSHQHQHQHPNSIRRRSSKLVSSFNHNQQYDDQDYNNSFYNPDFSNYYIPAFNKALPIPPPKPTPQHQPISSAHNSHPSIANNYSDSYRAQQQPLNYESDPRTHTSAPSRPLPLPPPSQIKSNSTLNMSHPNQLAQSADGNGSSLLSLPFYSNQNPQNSFGMAKTQQYQPSAPSLQELMGYEPTPNPNHNSNLYNDNSVFDNGNMYDSNYTDQQYRYGANSSSFTPRF</sequence>
<feature type="region of interest" description="Disordered" evidence="3">
    <location>
        <begin position="174"/>
        <end position="198"/>
    </location>
</feature>
<accession>A0A2T9Y2F5</accession>
<dbReference type="EMBL" id="MBFS01003471">
    <property type="protein sequence ID" value="PVU86508.1"/>
    <property type="molecule type" value="Genomic_DNA"/>
</dbReference>